<dbReference type="InterPro" id="IPR001932">
    <property type="entry name" value="PPM-type_phosphatase-like_dom"/>
</dbReference>
<dbReference type="InterPro" id="IPR000014">
    <property type="entry name" value="PAS"/>
</dbReference>
<dbReference type="SMART" id="SM00065">
    <property type="entry name" value="GAF"/>
    <property type="match status" value="1"/>
</dbReference>
<dbReference type="PROSITE" id="PS50112">
    <property type="entry name" value="PAS"/>
    <property type="match status" value="1"/>
</dbReference>
<reference evidence="5" key="1">
    <citation type="journal article" date="2019" name="Int. J. Syst. Evol. Microbiol.">
        <title>The Global Catalogue of Microorganisms (GCM) 10K type strain sequencing project: providing services to taxonomists for standard genome sequencing and annotation.</title>
        <authorList>
            <consortium name="The Broad Institute Genomics Platform"/>
            <consortium name="The Broad Institute Genome Sequencing Center for Infectious Disease"/>
            <person name="Wu L."/>
            <person name="Ma J."/>
        </authorList>
    </citation>
    <scope>NUCLEOTIDE SEQUENCE [LARGE SCALE GENOMIC DNA]</scope>
    <source>
        <strain evidence="5">CGMCC 4.1469</strain>
    </source>
</reference>
<dbReference type="Pfam" id="PF00989">
    <property type="entry name" value="PAS"/>
    <property type="match status" value="1"/>
</dbReference>
<dbReference type="InterPro" id="IPR003018">
    <property type="entry name" value="GAF"/>
</dbReference>
<dbReference type="CDD" id="cd00130">
    <property type="entry name" value="PAS"/>
    <property type="match status" value="1"/>
</dbReference>
<sequence>MRFRHGNGGERATPAGPVSRARAAAAALVGGGGSPAGDSPDLLRDVLATAPVGMALVNERLRWQYLNAAFTTATGLSRADLLGRPVDETAFAGAGGTLRRVLGDGRDLEQLTGDPEAPGAPVPRGLRLRYRALVTGGRTTGIVIAVLYDPEPAEDLRRELTRARARLALLDAAAERIGTSLDVDTTCAELAAFAVPGLADLATVDVLPSDAPVRAGRPPRTRLHRTAVQYAEGLRDTVTALAGPGQSVRHREGSAAARSLASGTSVLADGLRGDDLAESAPDPASLAAYRATGVTSLLAVPLISRGQLIGLLTLARTAASPGFSPDEAVLIGDLAGRAATSLDNARRFTRSQGIALELQRALLSEPGSPHQNLDLASRYLPSGTSSVVGGDWYETVRLPFGRTLLVMGDVMGHGVEAAVDMSTYRSTLRDVAGMDLPPHRILRQLDTVIAANESARPATCLLALADPGRGRWTLSSAGHLPPALIAPGRPTELLQIPTGPPLGTGLGGYEQTARELRVGETLLMYTDGLVERRDEDIDVSLERLAALRLPAEGELDDLLDAVLHALAPAGPSAPSAEDDIAVLAARPRPRPEGAPPNGPAPR</sequence>
<evidence type="ECO:0000259" key="3">
    <source>
        <dbReference type="PROSITE" id="PS50112"/>
    </source>
</evidence>
<organism evidence="4 5">
    <name type="scientific">Kitasatospora aburaviensis</name>
    <dbReference type="NCBI Taxonomy" id="67265"/>
    <lineage>
        <taxon>Bacteria</taxon>
        <taxon>Bacillati</taxon>
        <taxon>Actinomycetota</taxon>
        <taxon>Actinomycetes</taxon>
        <taxon>Kitasatosporales</taxon>
        <taxon>Streptomycetaceae</taxon>
        <taxon>Kitasatospora</taxon>
    </lineage>
</organism>
<dbReference type="SMART" id="SM00331">
    <property type="entry name" value="PP2C_SIG"/>
    <property type="match status" value="1"/>
</dbReference>
<protein>
    <submittedName>
        <fullName evidence="4">SpoIIE family protein phosphatase</fullName>
    </submittedName>
</protein>
<keyword evidence="1" id="KW-0378">Hydrolase</keyword>
<dbReference type="PANTHER" id="PTHR43156:SF2">
    <property type="entry name" value="STAGE II SPORULATION PROTEIN E"/>
    <property type="match status" value="1"/>
</dbReference>
<keyword evidence="5" id="KW-1185">Reference proteome</keyword>
<dbReference type="Gene3D" id="3.30.450.40">
    <property type="match status" value="1"/>
</dbReference>
<dbReference type="SMART" id="SM00091">
    <property type="entry name" value="PAS"/>
    <property type="match status" value="1"/>
</dbReference>
<dbReference type="EMBL" id="JBHSOD010000021">
    <property type="protein sequence ID" value="MFC5886897.1"/>
    <property type="molecule type" value="Genomic_DNA"/>
</dbReference>
<dbReference type="InterPro" id="IPR036457">
    <property type="entry name" value="PPM-type-like_dom_sf"/>
</dbReference>
<dbReference type="Gene3D" id="3.60.40.10">
    <property type="entry name" value="PPM-type phosphatase domain"/>
    <property type="match status" value="1"/>
</dbReference>
<feature type="compositionally biased region" description="Pro residues" evidence="2">
    <location>
        <begin position="592"/>
        <end position="602"/>
    </location>
</feature>
<dbReference type="InterPro" id="IPR035965">
    <property type="entry name" value="PAS-like_dom_sf"/>
</dbReference>
<dbReference type="NCBIfam" id="TIGR00229">
    <property type="entry name" value="sensory_box"/>
    <property type="match status" value="1"/>
</dbReference>
<dbReference type="Pfam" id="PF01590">
    <property type="entry name" value="GAF"/>
    <property type="match status" value="1"/>
</dbReference>
<evidence type="ECO:0000256" key="1">
    <source>
        <dbReference type="ARBA" id="ARBA00022801"/>
    </source>
</evidence>
<evidence type="ECO:0000313" key="4">
    <source>
        <dbReference type="EMBL" id="MFC5886897.1"/>
    </source>
</evidence>
<dbReference type="RefSeq" id="WP_313767436.1">
    <property type="nucleotide sequence ID" value="NZ_BAAAVH010000027.1"/>
</dbReference>
<comment type="caution">
    <text evidence="4">The sequence shown here is derived from an EMBL/GenBank/DDBJ whole genome shotgun (WGS) entry which is preliminary data.</text>
</comment>
<gene>
    <name evidence="4" type="ORF">ACFP0N_18170</name>
</gene>
<dbReference type="InterPro" id="IPR013767">
    <property type="entry name" value="PAS_fold"/>
</dbReference>
<feature type="region of interest" description="Disordered" evidence="2">
    <location>
        <begin position="568"/>
        <end position="602"/>
    </location>
</feature>
<dbReference type="Gene3D" id="3.30.450.20">
    <property type="entry name" value="PAS domain"/>
    <property type="match status" value="1"/>
</dbReference>
<dbReference type="InterPro" id="IPR029016">
    <property type="entry name" value="GAF-like_dom_sf"/>
</dbReference>
<dbReference type="SUPFAM" id="SSF55785">
    <property type="entry name" value="PYP-like sensor domain (PAS domain)"/>
    <property type="match status" value="1"/>
</dbReference>
<evidence type="ECO:0000313" key="5">
    <source>
        <dbReference type="Proteomes" id="UP001596067"/>
    </source>
</evidence>
<dbReference type="Pfam" id="PF07228">
    <property type="entry name" value="SpoIIE"/>
    <property type="match status" value="1"/>
</dbReference>
<name>A0ABW1EY23_9ACTN</name>
<feature type="domain" description="PAS" evidence="3">
    <location>
        <begin position="39"/>
        <end position="84"/>
    </location>
</feature>
<dbReference type="SUPFAM" id="SSF55781">
    <property type="entry name" value="GAF domain-like"/>
    <property type="match status" value="1"/>
</dbReference>
<dbReference type="SUPFAM" id="SSF81606">
    <property type="entry name" value="PP2C-like"/>
    <property type="match status" value="1"/>
</dbReference>
<dbReference type="PANTHER" id="PTHR43156">
    <property type="entry name" value="STAGE II SPORULATION PROTEIN E-RELATED"/>
    <property type="match status" value="1"/>
</dbReference>
<dbReference type="Proteomes" id="UP001596067">
    <property type="component" value="Unassembled WGS sequence"/>
</dbReference>
<accession>A0ABW1EY23</accession>
<proteinExistence type="predicted"/>
<evidence type="ECO:0000256" key="2">
    <source>
        <dbReference type="SAM" id="MobiDB-lite"/>
    </source>
</evidence>
<dbReference type="InterPro" id="IPR052016">
    <property type="entry name" value="Bact_Sigma-Reg"/>
</dbReference>